<feature type="domain" description="HTH arsR-type" evidence="4">
    <location>
        <begin position="13"/>
        <end position="94"/>
    </location>
</feature>
<dbReference type="Gene3D" id="1.10.10.10">
    <property type="entry name" value="Winged helix-like DNA-binding domain superfamily/Winged helix DNA-binding domain"/>
    <property type="match status" value="1"/>
</dbReference>
<dbReference type="PANTHER" id="PTHR33154">
    <property type="entry name" value="TRANSCRIPTIONAL REGULATOR, ARSR FAMILY"/>
    <property type="match status" value="1"/>
</dbReference>
<protein>
    <submittedName>
        <fullName evidence="5">Helix-turn-helix domain-containing protein</fullName>
    </submittedName>
</protein>
<name>A0ABP7B2V5_9MICO</name>
<dbReference type="Proteomes" id="UP001410795">
    <property type="component" value="Unassembled WGS sequence"/>
</dbReference>
<comment type="caution">
    <text evidence="5">The sequence shown here is derived from an EMBL/GenBank/DDBJ whole genome shotgun (WGS) entry which is preliminary data.</text>
</comment>
<dbReference type="InterPro" id="IPR011991">
    <property type="entry name" value="ArsR-like_HTH"/>
</dbReference>
<keyword evidence="1" id="KW-0805">Transcription regulation</keyword>
<dbReference type="InterPro" id="IPR036388">
    <property type="entry name" value="WH-like_DNA-bd_sf"/>
</dbReference>
<dbReference type="CDD" id="cd00090">
    <property type="entry name" value="HTH_ARSR"/>
    <property type="match status" value="1"/>
</dbReference>
<dbReference type="InterPro" id="IPR051081">
    <property type="entry name" value="HTH_MetalResp_TranReg"/>
</dbReference>
<dbReference type="PANTHER" id="PTHR33154:SF15">
    <property type="entry name" value="REGULATORY PROTEIN ARSR"/>
    <property type="match status" value="1"/>
</dbReference>
<dbReference type="EMBL" id="BAAAYV010000002">
    <property type="protein sequence ID" value="GAA3647338.1"/>
    <property type="molecule type" value="Genomic_DNA"/>
</dbReference>
<dbReference type="SMART" id="SM00418">
    <property type="entry name" value="HTH_ARSR"/>
    <property type="match status" value="1"/>
</dbReference>
<gene>
    <name evidence="5" type="ORF">GCM10022202_03410</name>
</gene>
<reference evidence="6" key="1">
    <citation type="journal article" date="2019" name="Int. J. Syst. Evol. Microbiol.">
        <title>The Global Catalogue of Microorganisms (GCM) 10K type strain sequencing project: providing services to taxonomists for standard genome sequencing and annotation.</title>
        <authorList>
            <consortium name="The Broad Institute Genomics Platform"/>
            <consortium name="The Broad Institute Genome Sequencing Center for Infectious Disease"/>
            <person name="Wu L."/>
            <person name="Ma J."/>
        </authorList>
    </citation>
    <scope>NUCLEOTIDE SEQUENCE [LARGE SCALE GENOMIC DNA]</scope>
    <source>
        <strain evidence="6">JCM 16546</strain>
    </source>
</reference>
<keyword evidence="3" id="KW-0804">Transcription</keyword>
<evidence type="ECO:0000256" key="1">
    <source>
        <dbReference type="ARBA" id="ARBA00023015"/>
    </source>
</evidence>
<accession>A0ABP7B2V5</accession>
<evidence type="ECO:0000313" key="6">
    <source>
        <dbReference type="Proteomes" id="UP001410795"/>
    </source>
</evidence>
<organism evidence="5 6">
    <name type="scientific">Microbacterium marinilacus</name>
    <dbReference type="NCBI Taxonomy" id="415209"/>
    <lineage>
        <taxon>Bacteria</taxon>
        <taxon>Bacillati</taxon>
        <taxon>Actinomycetota</taxon>
        <taxon>Actinomycetes</taxon>
        <taxon>Micrococcales</taxon>
        <taxon>Microbacteriaceae</taxon>
        <taxon>Microbacterium</taxon>
    </lineage>
</organism>
<sequence>MTSRTRVHVSDPSALRALAHPLRLRIVGSLRMEGPQPVGALSERLDAAPGSISYHLGTLERHGFVEQAPDLARDGRERWWRASAETTAFEPIDLQADPEQRVAGRAMRQAIVQRYAADELAYLEAEETLQPEWIAAATIGDDHAWLTPDELRELSDELEALAARWHERGDRDRADARPVRVIYAAFRQP</sequence>
<keyword evidence="6" id="KW-1185">Reference proteome</keyword>
<dbReference type="SUPFAM" id="SSF46785">
    <property type="entry name" value="Winged helix' DNA-binding domain"/>
    <property type="match status" value="1"/>
</dbReference>
<dbReference type="InterPro" id="IPR001845">
    <property type="entry name" value="HTH_ArsR_DNA-bd_dom"/>
</dbReference>
<dbReference type="RefSeq" id="WP_221856710.1">
    <property type="nucleotide sequence ID" value="NZ_BAAAYV010000002.1"/>
</dbReference>
<evidence type="ECO:0000313" key="5">
    <source>
        <dbReference type="EMBL" id="GAA3647338.1"/>
    </source>
</evidence>
<dbReference type="InterPro" id="IPR036390">
    <property type="entry name" value="WH_DNA-bd_sf"/>
</dbReference>
<evidence type="ECO:0000256" key="2">
    <source>
        <dbReference type="ARBA" id="ARBA00023125"/>
    </source>
</evidence>
<proteinExistence type="predicted"/>
<evidence type="ECO:0000259" key="4">
    <source>
        <dbReference type="SMART" id="SM00418"/>
    </source>
</evidence>
<evidence type="ECO:0000256" key="3">
    <source>
        <dbReference type="ARBA" id="ARBA00023163"/>
    </source>
</evidence>
<keyword evidence="2" id="KW-0238">DNA-binding</keyword>
<dbReference type="Pfam" id="PF12840">
    <property type="entry name" value="HTH_20"/>
    <property type="match status" value="1"/>
</dbReference>